<dbReference type="InterPro" id="IPR051332">
    <property type="entry name" value="Fosfomycin_Res_Enzymes"/>
</dbReference>
<dbReference type="EMBL" id="AZFE01000031">
    <property type="protein sequence ID" value="KRL55683.1"/>
    <property type="molecule type" value="Genomic_DNA"/>
</dbReference>
<sequence>MNFNQIDHIAIIVSNLAKAKEFYVTKLGFEIVREVSRSDKQDVMLDVKNGTVKLEIFVKADAPARPNYPEATGLRHLAFKVENIEAYVAELDSKGIKCEPIRTDDFTGEKMTFFFDPEGLPLELHE</sequence>
<dbReference type="InterPro" id="IPR037523">
    <property type="entry name" value="VOC_core"/>
</dbReference>
<proteinExistence type="predicted"/>
<dbReference type="CDD" id="cd08352">
    <property type="entry name" value="VOC_Bs_YwkD_like"/>
    <property type="match status" value="1"/>
</dbReference>
<dbReference type="KEGG" id="lol:LACOL_0019"/>
<dbReference type="InterPro" id="IPR004360">
    <property type="entry name" value="Glyas_Fos-R_dOase_dom"/>
</dbReference>
<dbReference type="PROSITE" id="PS00934">
    <property type="entry name" value="GLYOXALASE_I_1"/>
    <property type="match status" value="1"/>
</dbReference>
<dbReference type="Pfam" id="PF00903">
    <property type="entry name" value="Glyoxalase"/>
    <property type="match status" value="1"/>
</dbReference>
<dbReference type="AlphaFoldDB" id="A0A0R1RQS7"/>
<dbReference type="OrthoDB" id="9795618at2"/>
<evidence type="ECO:0000313" key="4">
    <source>
        <dbReference type="Proteomes" id="UP000051697"/>
    </source>
</evidence>
<dbReference type="PATRIC" id="fig|1423778.4.peg.1321"/>
<reference evidence="3 4" key="1">
    <citation type="journal article" date="2015" name="Genome Announc.">
        <title>Expanding the biotechnology potential of lactobacilli through comparative genomics of 213 strains and associated genera.</title>
        <authorList>
            <person name="Sun Z."/>
            <person name="Harris H.M."/>
            <person name="McCann A."/>
            <person name="Guo C."/>
            <person name="Argimon S."/>
            <person name="Zhang W."/>
            <person name="Yang X."/>
            <person name="Jeffery I.B."/>
            <person name="Cooney J.C."/>
            <person name="Kagawa T.F."/>
            <person name="Liu W."/>
            <person name="Song Y."/>
            <person name="Salvetti E."/>
            <person name="Wrobel A."/>
            <person name="Rasinkangas P."/>
            <person name="Parkhill J."/>
            <person name="Rea M.C."/>
            <person name="O'Sullivan O."/>
            <person name="Ritari J."/>
            <person name="Douillard F.P."/>
            <person name="Paul Ross R."/>
            <person name="Yang R."/>
            <person name="Briner A.E."/>
            <person name="Felis G.E."/>
            <person name="de Vos W.M."/>
            <person name="Barrangou R."/>
            <person name="Klaenhammer T.R."/>
            <person name="Caufield P.W."/>
            <person name="Cui Y."/>
            <person name="Zhang H."/>
            <person name="O'Toole P.W."/>
        </authorList>
    </citation>
    <scope>NUCLEOTIDE SEQUENCE [LARGE SCALE GENOMIC DNA]</scope>
    <source>
        <strain evidence="3 4">DSM 15707</strain>
    </source>
</reference>
<accession>A0A0R1RQS7</accession>
<protein>
    <submittedName>
        <fullName evidence="3">Glyoxalase I</fullName>
    </submittedName>
</protein>
<dbReference type="GO" id="GO:0046872">
    <property type="term" value="F:metal ion binding"/>
    <property type="evidence" value="ECO:0007669"/>
    <property type="project" value="UniProtKB-KW"/>
</dbReference>
<evidence type="ECO:0000313" key="3">
    <source>
        <dbReference type="EMBL" id="KRL55683.1"/>
    </source>
</evidence>
<dbReference type="RefSeq" id="WP_057890212.1">
    <property type="nucleotide sequence ID" value="NZ_AZFE01000031.1"/>
</dbReference>
<dbReference type="Proteomes" id="UP000051697">
    <property type="component" value="Unassembled WGS sequence"/>
</dbReference>
<dbReference type="InterPro" id="IPR029068">
    <property type="entry name" value="Glyas_Bleomycin-R_OHBP_Dase"/>
</dbReference>
<dbReference type="Gene3D" id="3.10.180.10">
    <property type="entry name" value="2,3-Dihydroxybiphenyl 1,2-Dioxygenase, domain 1"/>
    <property type="match status" value="1"/>
</dbReference>
<dbReference type="PANTHER" id="PTHR36113:SF6">
    <property type="entry name" value="FOSFOMYCIN RESISTANCE PROTEIN FOSX"/>
    <property type="match status" value="1"/>
</dbReference>
<dbReference type="STRING" id="1423778.FC70_GL001287"/>
<name>A0A0R1RQS7_9LACO</name>
<comment type="caution">
    <text evidence="3">The sequence shown here is derived from an EMBL/GenBank/DDBJ whole genome shotgun (WGS) entry which is preliminary data.</text>
</comment>
<dbReference type="GO" id="GO:0004462">
    <property type="term" value="F:lactoylglutathione lyase activity"/>
    <property type="evidence" value="ECO:0007669"/>
    <property type="project" value="InterPro"/>
</dbReference>
<organism evidence="3 4">
    <name type="scientific">Paucilactobacillus oligofermentans DSM 15707 = LMG 22743</name>
    <dbReference type="NCBI Taxonomy" id="1423778"/>
    <lineage>
        <taxon>Bacteria</taxon>
        <taxon>Bacillati</taxon>
        <taxon>Bacillota</taxon>
        <taxon>Bacilli</taxon>
        <taxon>Lactobacillales</taxon>
        <taxon>Lactobacillaceae</taxon>
        <taxon>Paucilactobacillus</taxon>
    </lineage>
</organism>
<evidence type="ECO:0000259" key="2">
    <source>
        <dbReference type="PROSITE" id="PS51819"/>
    </source>
</evidence>
<keyword evidence="1" id="KW-0479">Metal-binding</keyword>
<feature type="domain" description="VOC" evidence="2">
    <location>
        <begin position="5"/>
        <end position="126"/>
    </location>
</feature>
<dbReference type="InterPro" id="IPR018146">
    <property type="entry name" value="Glyoxalase_1_CS"/>
</dbReference>
<dbReference type="SUPFAM" id="SSF54593">
    <property type="entry name" value="Glyoxalase/Bleomycin resistance protein/Dihydroxybiphenyl dioxygenase"/>
    <property type="match status" value="1"/>
</dbReference>
<dbReference type="PROSITE" id="PS51819">
    <property type="entry name" value="VOC"/>
    <property type="match status" value="1"/>
</dbReference>
<dbReference type="InterPro" id="IPR037478">
    <property type="entry name" value="YwkD-like_dom"/>
</dbReference>
<evidence type="ECO:0000256" key="1">
    <source>
        <dbReference type="ARBA" id="ARBA00022723"/>
    </source>
</evidence>
<keyword evidence="4" id="KW-1185">Reference proteome</keyword>
<gene>
    <name evidence="3" type="ORF">FC70_GL001287</name>
</gene>
<dbReference type="PANTHER" id="PTHR36113">
    <property type="entry name" value="LYASE, PUTATIVE-RELATED-RELATED"/>
    <property type="match status" value="1"/>
</dbReference>